<dbReference type="InterPro" id="IPR011990">
    <property type="entry name" value="TPR-like_helical_dom_sf"/>
</dbReference>
<dbReference type="InterPro" id="IPR056884">
    <property type="entry name" value="NPHP3-like_N"/>
</dbReference>
<dbReference type="Pfam" id="PF00856">
    <property type="entry name" value="SET"/>
    <property type="match status" value="1"/>
</dbReference>
<reference evidence="4 5" key="1">
    <citation type="journal article" date="2024" name="Commun. Biol.">
        <title>Comparative genomic analysis of thermophilic fungi reveals convergent evolutionary adaptations and gene losses.</title>
        <authorList>
            <person name="Steindorff A.S."/>
            <person name="Aguilar-Pontes M.V."/>
            <person name="Robinson A.J."/>
            <person name="Andreopoulos B."/>
            <person name="LaButti K."/>
            <person name="Kuo A."/>
            <person name="Mondo S."/>
            <person name="Riley R."/>
            <person name="Otillar R."/>
            <person name="Haridas S."/>
            <person name="Lipzen A."/>
            <person name="Grimwood J."/>
            <person name="Schmutz J."/>
            <person name="Clum A."/>
            <person name="Reid I.D."/>
            <person name="Moisan M.C."/>
            <person name="Butler G."/>
            <person name="Nguyen T.T.M."/>
            <person name="Dewar K."/>
            <person name="Conant G."/>
            <person name="Drula E."/>
            <person name="Henrissat B."/>
            <person name="Hansel C."/>
            <person name="Singer S."/>
            <person name="Hutchinson M.I."/>
            <person name="de Vries R.P."/>
            <person name="Natvig D.O."/>
            <person name="Powell A.J."/>
            <person name="Tsang A."/>
            <person name="Grigoriev I.V."/>
        </authorList>
    </citation>
    <scope>NUCLEOTIDE SEQUENCE [LARGE SCALE GENOMIC DNA]</scope>
    <source>
        <strain evidence="4 5">CBS 620.91</strain>
    </source>
</reference>
<dbReference type="SMART" id="SM00028">
    <property type="entry name" value="TPR"/>
    <property type="match status" value="3"/>
</dbReference>
<accession>A0ABR3VPI9</accession>
<dbReference type="EMBL" id="JAZGSY010000008">
    <property type="protein sequence ID" value="KAL1843825.1"/>
    <property type="molecule type" value="Genomic_DNA"/>
</dbReference>
<dbReference type="Gene3D" id="3.40.50.300">
    <property type="entry name" value="P-loop containing nucleotide triphosphate hydrolases"/>
    <property type="match status" value="1"/>
</dbReference>
<evidence type="ECO:0000256" key="1">
    <source>
        <dbReference type="ARBA" id="ARBA00022737"/>
    </source>
</evidence>
<dbReference type="PANTHER" id="PTHR47643:SF2">
    <property type="entry name" value="TPR DOMAIN PROTEIN (AFU_ORTHOLOGUE AFUA_5G12710)"/>
    <property type="match status" value="1"/>
</dbReference>
<dbReference type="Gene3D" id="2.170.270.10">
    <property type="entry name" value="SET domain"/>
    <property type="match status" value="1"/>
</dbReference>
<evidence type="ECO:0000313" key="5">
    <source>
        <dbReference type="Proteomes" id="UP001583172"/>
    </source>
</evidence>
<dbReference type="Proteomes" id="UP001583172">
    <property type="component" value="Unassembled WGS sequence"/>
</dbReference>
<dbReference type="InterPro" id="IPR019734">
    <property type="entry name" value="TPR_rpt"/>
</dbReference>
<name>A0ABR3VPI9_HUMIN</name>
<sequence>MHDNPSVALTPRYLQSAVSGDICILVPWNTVDMDGLSAFANGISVIQGAEKLVALCKRLHELYQDAPRELSSIAGEVSTVQALLKTIELSVSSNNDLSPLDALADQHDGENLIEGCQVTITELRELLPSRELLGTRSRAKKLLLILRWVMKESRIKSLLADLDKYKATFTMVMASDTLIQALTINDLDDEQRKVHEWLLATDPTGLHERSRDLYEPETGEWLFRLPDWGSWLEGPTRCLWIRGIPGAGKTVFASHLIETVKATNQRLSSDGSSSSSAESWATYLVRSTSSIFMPASQLLAVLGNALQSLDKLYIIIDALDESLERPNLLRVLVQMVSDPGISAKVRILATSREYVEIEERMGPVSTVISMNNDAVARDIAVYARSRVNDNPRIKRWPESVREEVVSELSLQANGMFRWVVCQLDALQRLRPEPDIIHSALRNLPRTLDETYERVFRDVPAEARAFVRHALRWVRSHKAIYQIDRHTKRLSLLAEGARKAEELESTVHGEISMVSFAHYTVMEFLESDRIREGPAKEFALDDQRQALQEHATMVPERAAASTQRWGMEMPECLEPGLYNDFDRYCVHSTASLLRWWDDFPAVSSGASMTPWFESTVKFLSSCPPRLGGYFWETPERLRGCHDNKILGAVTGVCRAFKLRMISPPESPHMELLVRMLQANEWGFLARALLDFLGRTIDDLECEVDIEFTPRGYFVATDEGPARDTLRFRGTIWEFYAQLIPGESQSSCWRLFSMVKYAAGYLNASTIMLSVIANHHIDHYFSRGGICASCCVLQHLLQSGARSRVPGYAVGAMQIAAAMRDLEGVKLLLGAGVDPNDVGDPQGEDTAPTDAPVTAKKFNPKRLTKEELLKTHQTYLKTQDNSPNAPRPVKQPILSEAYPASTKSIRDLEIIPLSELKPETHHRGKGIIVKAVSAPFVGAGAVSVVEDEFGNADKLAIYNQPDSSILSGVPEGCVVAVKEPYYKNNGSENDFIICVDHPSDVILLRFTDPIIPEPLRLGPLLKTAEDWKKAGDHAFIEKDFPTAVFCYTEAIEASEDDAFKAPIFTKRAGVNLILGRYDAAKSDALASRTGGPQDWKAYYNAGRAAYGLCNYTESNTLLTKALELNPSHDGIQKEHARCAARLREEETGSYDFPEMLASLAPNHVHLDRGSFLQNTRIGPSPHHGRGLFATRDIKAGEIVFVEKATLMPNQYDPTRASAALYALMVRQLCENPSLNEQVLGMHPGTYERSGLEGTFVDGMPVVDVFLLEAIRTTNCFSAPRSTLGDTRATRVEGRMAKGLWVHAAAMNHSCVGNTTRSFVGDMLISRATRDIKAGDELFQQYVPVKSLPDVRAQQQREVWGFECGCGLCAAEKRCSDGSLARRKELLAAVEKLCNKKLPSRELIPDASIRAVDKLTRQLEEAHEADIYVEGVPRLTLIYPCNWLIGAHRGRKNHAKVVKYAFKVLRNFGFRVPEESEVWDPRELYSQSGNNTLMSLHVVKALRRLAEAYEALGHKEMAERSLEAAELGYTMVTGFKNDLAVMDR</sequence>
<dbReference type="SUPFAM" id="SSF48452">
    <property type="entry name" value="TPR-like"/>
    <property type="match status" value="1"/>
</dbReference>
<dbReference type="InterPro" id="IPR001214">
    <property type="entry name" value="SET_dom"/>
</dbReference>
<keyword evidence="1" id="KW-0677">Repeat</keyword>
<gene>
    <name evidence="4" type="ORF">VTJ49DRAFT_7176</name>
</gene>
<dbReference type="SUPFAM" id="SSF82199">
    <property type="entry name" value="SET domain"/>
    <property type="match status" value="1"/>
</dbReference>
<feature type="repeat" description="TPR" evidence="2">
    <location>
        <begin position="1093"/>
        <end position="1126"/>
    </location>
</feature>
<dbReference type="Pfam" id="PF24883">
    <property type="entry name" value="NPHP3_N"/>
    <property type="match status" value="2"/>
</dbReference>
<dbReference type="PROSITE" id="PS50005">
    <property type="entry name" value="TPR"/>
    <property type="match status" value="1"/>
</dbReference>
<dbReference type="SMART" id="SM00317">
    <property type="entry name" value="SET"/>
    <property type="match status" value="1"/>
</dbReference>
<evidence type="ECO:0000256" key="2">
    <source>
        <dbReference type="PROSITE-ProRule" id="PRU00339"/>
    </source>
</evidence>
<evidence type="ECO:0000259" key="3">
    <source>
        <dbReference type="PROSITE" id="PS50280"/>
    </source>
</evidence>
<protein>
    <recommendedName>
        <fullName evidence="3">SET domain-containing protein</fullName>
    </recommendedName>
</protein>
<proteinExistence type="predicted"/>
<dbReference type="PROSITE" id="PS50280">
    <property type="entry name" value="SET"/>
    <property type="match status" value="1"/>
</dbReference>
<keyword evidence="2" id="KW-0802">TPR repeat</keyword>
<dbReference type="PANTHER" id="PTHR47643">
    <property type="entry name" value="TPR DOMAIN PROTEIN (AFU_ORTHOLOGUE AFUA_5G12710)"/>
    <property type="match status" value="1"/>
</dbReference>
<dbReference type="InterPro" id="IPR053209">
    <property type="entry name" value="Gramillin-biosynth_MTr"/>
</dbReference>
<comment type="caution">
    <text evidence="4">The sequence shown here is derived from an EMBL/GenBank/DDBJ whole genome shotgun (WGS) entry which is preliminary data.</text>
</comment>
<keyword evidence="5" id="KW-1185">Reference proteome</keyword>
<dbReference type="InterPro" id="IPR046341">
    <property type="entry name" value="SET_dom_sf"/>
</dbReference>
<dbReference type="SUPFAM" id="SSF52540">
    <property type="entry name" value="P-loop containing nucleoside triphosphate hydrolases"/>
    <property type="match status" value="1"/>
</dbReference>
<feature type="domain" description="SET" evidence="3">
    <location>
        <begin position="1171"/>
        <end position="1340"/>
    </location>
</feature>
<dbReference type="Gene3D" id="1.25.40.10">
    <property type="entry name" value="Tetratricopeptide repeat domain"/>
    <property type="match status" value="1"/>
</dbReference>
<organism evidence="4 5">
    <name type="scientific">Humicola insolens</name>
    <name type="common">Soft-rot fungus</name>
    <dbReference type="NCBI Taxonomy" id="85995"/>
    <lineage>
        <taxon>Eukaryota</taxon>
        <taxon>Fungi</taxon>
        <taxon>Dikarya</taxon>
        <taxon>Ascomycota</taxon>
        <taxon>Pezizomycotina</taxon>
        <taxon>Sordariomycetes</taxon>
        <taxon>Sordariomycetidae</taxon>
        <taxon>Sordariales</taxon>
        <taxon>Chaetomiaceae</taxon>
        <taxon>Mycothermus</taxon>
    </lineage>
</organism>
<evidence type="ECO:0000313" key="4">
    <source>
        <dbReference type="EMBL" id="KAL1843825.1"/>
    </source>
</evidence>
<dbReference type="InterPro" id="IPR027417">
    <property type="entry name" value="P-loop_NTPase"/>
</dbReference>